<dbReference type="Pfam" id="PF09345">
    <property type="entry name" value="SiaC"/>
    <property type="match status" value="1"/>
</dbReference>
<evidence type="ECO:0000313" key="2">
    <source>
        <dbReference type="EMBL" id="TDR12990.1"/>
    </source>
</evidence>
<dbReference type="EMBL" id="SNZA01000003">
    <property type="protein sequence ID" value="TDR12990.1"/>
    <property type="molecule type" value="Genomic_DNA"/>
</dbReference>
<dbReference type="NCBIfam" id="NF038265">
    <property type="entry name" value="phos_prot_SiaC"/>
    <property type="match status" value="1"/>
</dbReference>
<feature type="domain" description="SiaC family regulatory phosphoprotein" evidence="1">
    <location>
        <begin position="9"/>
        <end position="124"/>
    </location>
</feature>
<reference evidence="2 3" key="1">
    <citation type="submission" date="2019-03" db="EMBL/GenBank/DDBJ databases">
        <title>Genomic Encyclopedia of Type Strains, Phase IV (KMG-IV): sequencing the most valuable type-strain genomes for metagenomic binning, comparative biology and taxonomic classification.</title>
        <authorList>
            <person name="Goeker M."/>
        </authorList>
    </citation>
    <scope>NUCLEOTIDE SEQUENCE [LARGE SCALE GENOMIC DNA]</scope>
    <source>
        <strain evidence="2 3">DSM 5604</strain>
    </source>
</reference>
<protein>
    <submittedName>
        <fullName evidence="2">Uncharacterized protein DUF1987</fullName>
    </submittedName>
</protein>
<accession>A0A4R6X695</accession>
<comment type="caution">
    <text evidence="2">The sequence shown here is derived from an EMBL/GenBank/DDBJ whole genome shotgun (WGS) entry which is preliminary data.</text>
</comment>
<evidence type="ECO:0000313" key="3">
    <source>
        <dbReference type="Proteomes" id="UP000295729"/>
    </source>
</evidence>
<organism evidence="2 3">
    <name type="scientific">Marinomonas communis</name>
    <dbReference type="NCBI Taxonomy" id="28254"/>
    <lineage>
        <taxon>Bacteria</taxon>
        <taxon>Pseudomonadati</taxon>
        <taxon>Pseudomonadota</taxon>
        <taxon>Gammaproteobacteria</taxon>
        <taxon>Oceanospirillales</taxon>
        <taxon>Oceanospirillaceae</taxon>
        <taxon>Marinomonas</taxon>
    </lineage>
</organism>
<keyword evidence="3" id="KW-1185">Reference proteome</keyword>
<dbReference type="AlphaFoldDB" id="A0A4R6X695"/>
<gene>
    <name evidence="2" type="ORF">C8D85_1863</name>
</gene>
<sequence>MSMNDLKIVSTQSTPLIETDSARGVIYMEGDSYPENSFEFYSELVAWVTRYLKDNERPLVVELALLYLNTSSIKVMMDIFDELEEAHQQGREVKVNWRYDADNERVAELAEEFKEDCSFSFNIIGQE</sequence>
<dbReference type="RefSeq" id="WP_280524921.1">
    <property type="nucleotide sequence ID" value="NZ_SNZA01000003.1"/>
</dbReference>
<dbReference type="InterPro" id="IPR018530">
    <property type="entry name" value="SiaC"/>
</dbReference>
<proteinExistence type="predicted"/>
<dbReference type="Proteomes" id="UP000295729">
    <property type="component" value="Unassembled WGS sequence"/>
</dbReference>
<name>A0A4R6X695_9GAMM</name>
<evidence type="ECO:0000259" key="1">
    <source>
        <dbReference type="Pfam" id="PF09345"/>
    </source>
</evidence>